<dbReference type="InterPro" id="IPR002715">
    <property type="entry name" value="Nas_poly-pep-assoc_cplx_dom"/>
</dbReference>
<feature type="compositionally biased region" description="Acidic residues" evidence="1">
    <location>
        <begin position="182"/>
        <end position="195"/>
    </location>
</feature>
<sequence length="235" mass="23218">MTRDEAEAAATAESSGGDDVPGLVDDTGAAAGGGDAAADDTAATGGDAAGEKNYSRGEKKARKALSKLSLKPVANVSRVTLKKNKNVLFVIDGADVYKSPTSDTYVVFGEAKIEDLAAKKAAQAAQQHKMASQMAVSPPAASGAIAGGAAARARGGDPAAAAAGAGVANKAADGAAGAADEGGGDDEDEPLDESGVEAKDVELVMQQADVTRAKAVKALMTNNGDIVNAIMALTM</sequence>
<dbReference type="CDD" id="cd22054">
    <property type="entry name" value="NAC_NACA"/>
    <property type="match status" value="1"/>
</dbReference>
<feature type="compositionally biased region" description="Basic and acidic residues" evidence="1">
    <location>
        <begin position="49"/>
        <end position="58"/>
    </location>
</feature>
<dbReference type="PROSITE" id="PS51151">
    <property type="entry name" value="NAC_AB"/>
    <property type="match status" value="1"/>
</dbReference>
<evidence type="ECO:0000313" key="4">
    <source>
        <dbReference type="Proteomes" id="UP000218209"/>
    </source>
</evidence>
<reference evidence="3 4" key="1">
    <citation type="submission" date="2017-03" db="EMBL/GenBank/DDBJ databases">
        <title>WGS assembly of Porphyra umbilicalis.</title>
        <authorList>
            <person name="Brawley S.H."/>
            <person name="Blouin N.A."/>
            <person name="Ficko-Blean E."/>
            <person name="Wheeler G.L."/>
            <person name="Lohr M."/>
            <person name="Goodson H.V."/>
            <person name="Jenkins J.W."/>
            <person name="Blaby-Haas C.E."/>
            <person name="Helliwell K.E."/>
            <person name="Chan C."/>
            <person name="Marriage T."/>
            <person name="Bhattacharya D."/>
            <person name="Klein A.S."/>
            <person name="Badis Y."/>
            <person name="Brodie J."/>
            <person name="Cao Y."/>
            <person name="Collen J."/>
            <person name="Dittami S.M."/>
            <person name="Gachon C.M."/>
            <person name="Green B.R."/>
            <person name="Karpowicz S."/>
            <person name="Kim J.W."/>
            <person name="Kudahl U."/>
            <person name="Lin S."/>
            <person name="Michel G."/>
            <person name="Mittag M."/>
            <person name="Olson B.J."/>
            <person name="Pangilinan J."/>
            <person name="Peng Y."/>
            <person name="Qiu H."/>
            <person name="Shu S."/>
            <person name="Singer J.T."/>
            <person name="Smith A.G."/>
            <person name="Sprecher B.N."/>
            <person name="Wagner V."/>
            <person name="Wang W."/>
            <person name="Wang Z.-Y."/>
            <person name="Yan J."/>
            <person name="Yarish C."/>
            <person name="Zoeuner-Riek S."/>
            <person name="Zhuang Y."/>
            <person name="Zou Y."/>
            <person name="Lindquist E.A."/>
            <person name="Grimwood J."/>
            <person name="Barry K."/>
            <person name="Rokhsar D.S."/>
            <person name="Schmutz J."/>
            <person name="Stiller J.W."/>
            <person name="Grossman A.R."/>
            <person name="Prochnik S.E."/>
        </authorList>
    </citation>
    <scope>NUCLEOTIDE SEQUENCE [LARGE SCALE GENOMIC DNA]</scope>
    <source>
        <strain evidence="3">4086291</strain>
    </source>
</reference>
<feature type="domain" description="NAC-A/B" evidence="2">
    <location>
        <begin position="55"/>
        <end position="120"/>
    </location>
</feature>
<feature type="region of interest" description="Disordered" evidence="1">
    <location>
        <begin position="1"/>
        <end position="58"/>
    </location>
</feature>
<evidence type="ECO:0000256" key="1">
    <source>
        <dbReference type="SAM" id="MobiDB-lite"/>
    </source>
</evidence>
<dbReference type="Gene3D" id="1.10.8.10">
    <property type="entry name" value="DNA helicase RuvA subunit, C-terminal domain"/>
    <property type="match status" value="1"/>
</dbReference>
<gene>
    <name evidence="3" type="ORF">BU14_0027s0095</name>
</gene>
<dbReference type="Pfam" id="PF19026">
    <property type="entry name" value="UBA_HYPK"/>
    <property type="match status" value="1"/>
</dbReference>
<evidence type="ECO:0000259" key="2">
    <source>
        <dbReference type="PROSITE" id="PS51151"/>
    </source>
</evidence>
<dbReference type="InterPro" id="IPR038187">
    <property type="entry name" value="NAC_A/B_dom_sf"/>
</dbReference>
<keyword evidence="4" id="KW-1185">Reference proteome</keyword>
<dbReference type="Proteomes" id="UP000218209">
    <property type="component" value="Unassembled WGS sequence"/>
</dbReference>
<organism evidence="3 4">
    <name type="scientific">Porphyra umbilicalis</name>
    <name type="common">Purple laver</name>
    <name type="synonym">Red alga</name>
    <dbReference type="NCBI Taxonomy" id="2786"/>
    <lineage>
        <taxon>Eukaryota</taxon>
        <taxon>Rhodophyta</taxon>
        <taxon>Bangiophyceae</taxon>
        <taxon>Bangiales</taxon>
        <taxon>Bangiaceae</taxon>
        <taxon>Porphyra</taxon>
    </lineage>
</organism>
<accession>A0A1X6PJT8</accession>
<dbReference type="PANTHER" id="PTHR21713">
    <property type="entry name" value="NASCENT POLYPEPTIDE ASSOCIATED COMPLEX ALPHA SUBUNIT-RELATED"/>
    <property type="match status" value="1"/>
</dbReference>
<feature type="region of interest" description="Disordered" evidence="1">
    <location>
        <begin position="175"/>
        <end position="199"/>
    </location>
</feature>
<dbReference type="EMBL" id="KV918766">
    <property type="protein sequence ID" value="OSX81070.1"/>
    <property type="molecule type" value="Genomic_DNA"/>
</dbReference>
<dbReference type="GO" id="GO:0005854">
    <property type="term" value="C:nascent polypeptide-associated complex"/>
    <property type="evidence" value="ECO:0007669"/>
    <property type="project" value="InterPro"/>
</dbReference>
<dbReference type="SMART" id="SM01407">
    <property type="entry name" value="NAC"/>
    <property type="match status" value="1"/>
</dbReference>
<evidence type="ECO:0000313" key="3">
    <source>
        <dbReference type="EMBL" id="OSX81070.1"/>
    </source>
</evidence>
<proteinExistence type="predicted"/>
<dbReference type="Gene3D" id="2.20.70.30">
    <property type="entry name" value="Nascent polypeptide-associated complex domain"/>
    <property type="match status" value="1"/>
</dbReference>
<dbReference type="PIRSF" id="PIRSF015901">
    <property type="entry name" value="NAC_alpha"/>
    <property type="match status" value="1"/>
</dbReference>
<dbReference type="AlphaFoldDB" id="A0A1X6PJT8"/>
<protein>
    <recommendedName>
        <fullName evidence="2">NAC-A/B domain-containing protein</fullName>
    </recommendedName>
</protein>
<dbReference type="FunFam" id="2.20.70.30:FF:000002">
    <property type="entry name" value="Nascent polypeptide-associated complex (NAC), alpha subunit"/>
    <property type="match status" value="1"/>
</dbReference>
<name>A0A1X6PJT8_PORUM</name>
<dbReference type="OrthoDB" id="3169036at2759"/>
<dbReference type="CDD" id="cd14358">
    <property type="entry name" value="UBA_NAC_euk"/>
    <property type="match status" value="1"/>
</dbReference>
<dbReference type="InterPro" id="IPR044034">
    <property type="entry name" value="NAC-like_UBA"/>
</dbReference>
<dbReference type="Pfam" id="PF01849">
    <property type="entry name" value="NAC"/>
    <property type="match status" value="1"/>
</dbReference>
<dbReference type="InterPro" id="IPR016641">
    <property type="entry name" value="EGD2/NACA0like"/>
</dbReference>